<dbReference type="InterPro" id="IPR003646">
    <property type="entry name" value="SH3-like_bac-type"/>
</dbReference>
<proteinExistence type="predicted"/>
<feature type="transmembrane region" description="Helical" evidence="2">
    <location>
        <begin position="21"/>
        <end position="43"/>
    </location>
</feature>
<evidence type="ECO:0000313" key="5">
    <source>
        <dbReference type="Proteomes" id="UP000663859"/>
    </source>
</evidence>
<dbReference type="Proteomes" id="UP000663859">
    <property type="component" value="Unassembled WGS sequence"/>
</dbReference>
<keyword evidence="2" id="KW-0812">Transmembrane</keyword>
<dbReference type="EMBL" id="CAJNOB010000003">
    <property type="protein sequence ID" value="CAF0691870.1"/>
    <property type="molecule type" value="Genomic_DNA"/>
</dbReference>
<dbReference type="RefSeq" id="WP_214096212.1">
    <property type="nucleotide sequence ID" value="NZ_CAJNOB010000003.1"/>
</dbReference>
<dbReference type="SUPFAM" id="SSF50044">
    <property type="entry name" value="SH3-domain"/>
    <property type="match status" value="1"/>
</dbReference>
<evidence type="ECO:0000313" key="4">
    <source>
        <dbReference type="EMBL" id="CAF0691870.1"/>
    </source>
</evidence>
<keyword evidence="2" id="KW-1133">Transmembrane helix</keyword>
<organism evidence="4 5">
    <name type="scientific">Candidatus Methylacidithermus pantelleriae</name>
    <dbReference type="NCBI Taxonomy" id="2744239"/>
    <lineage>
        <taxon>Bacteria</taxon>
        <taxon>Pseudomonadati</taxon>
        <taxon>Verrucomicrobiota</taxon>
        <taxon>Methylacidiphilae</taxon>
        <taxon>Methylacidiphilales</taxon>
        <taxon>Methylacidiphilaceae</taxon>
        <taxon>Candidatus Methylacidithermus</taxon>
    </lineage>
</organism>
<comment type="caution">
    <text evidence="4">The sequence shown here is derived from an EMBL/GenBank/DDBJ whole genome shotgun (WGS) entry which is preliminary data.</text>
</comment>
<name>A0A8J2BMY9_9BACT</name>
<accession>A0A8J2BMY9</accession>
<dbReference type="InterPro" id="IPR036028">
    <property type="entry name" value="SH3-like_dom_sf"/>
</dbReference>
<gene>
    <name evidence="4" type="ORF">MPNT_110007</name>
</gene>
<protein>
    <recommendedName>
        <fullName evidence="3">SH3b domain-containing protein</fullName>
    </recommendedName>
</protein>
<feature type="region of interest" description="Disordered" evidence="1">
    <location>
        <begin position="93"/>
        <end position="118"/>
    </location>
</feature>
<evidence type="ECO:0000256" key="2">
    <source>
        <dbReference type="SAM" id="Phobius"/>
    </source>
</evidence>
<dbReference type="Gene3D" id="2.30.30.40">
    <property type="entry name" value="SH3 Domains"/>
    <property type="match status" value="1"/>
</dbReference>
<reference evidence="4" key="1">
    <citation type="submission" date="2021-02" db="EMBL/GenBank/DDBJ databases">
        <authorList>
            <person name="Cremers G."/>
            <person name="Picone N."/>
        </authorList>
    </citation>
    <scope>NUCLEOTIDE SEQUENCE</scope>
    <source>
        <strain evidence="4">PQ17</strain>
    </source>
</reference>
<keyword evidence="5" id="KW-1185">Reference proteome</keyword>
<dbReference type="AlphaFoldDB" id="A0A8J2BMY9"/>
<keyword evidence="2" id="KW-0472">Membrane</keyword>
<evidence type="ECO:0000259" key="3">
    <source>
        <dbReference type="Pfam" id="PF08239"/>
    </source>
</evidence>
<sequence>MLSQKPQQNALRHELCRKQGSLGSWIGMAILAWTLVACASDIVPFDSVITQKAPLCKTGPGQFTADTYLEKGTRVRILEREDSYCKVETVGGEQGFVPSDYVGQAEETSPSTLGTPLR</sequence>
<feature type="domain" description="SH3b" evidence="3">
    <location>
        <begin position="67"/>
        <end position="102"/>
    </location>
</feature>
<feature type="compositionally biased region" description="Polar residues" evidence="1">
    <location>
        <begin position="106"/>
        <end position="118"/>
    </location>
</feature>
<evidence type="ECO:0000256" key="1">
    <source>
        <dbReference type="SAM" id="MobiDB-lite"/>
    </source>
</evidence>
<dbReference type="Pfam" id="PF08239">
    <property type="entry name" value="SH3_3"/>
    <property type="match status" value="1"/>
</dbReference>